<dbReference type="PANTHER" id="PTHR43833">
    <property type="entry name" value="POTASSIUM CHANNEL PROTEIN 2-RELATED-RELATED"/>
    <property type="match status" value="1"/>
</dbReference>
<dbReference type="Gene3D" id="1.10.287.70">
    <property type="match status" value="1"/>
</dbReference>
<keyword evidence="5" id="KW-1185">Reference proteome</keyword>
<dbReference type="PROSITE" id="PS51201">
    <property type="entry name" value="RCK_N"/>
    <property type="match status" value="1"/>
</dbReference>
<dbReference type="SUPFAM" id="SSF81324">
    <property type="entry name" value="Voltage-gated potassium channels"/>
    <property type="match status" value="1"/>
</dbReference>
<name>A0ABP6CD77_9ACTN</name>
<comment type="caution">
    <text evidence="4">The sequence shown here is derived from an EMBL/GenBank/DDBJ whole genome shotgun (WGS) entry which is preliminary data.</text>
</comment>
<dbReference type="RefSeq" id="WP_344565213.1">
    <property type="nucleotide sequence ID" value="NZ_BAAARJ010000007.1"/>
</dbReference>
<accession>A0ABP6CD77</accession>
<comment type="subcellular location">
    <subcellularLocation>
        <location evidence="1">Cell membrane</location>
        <topology evidence="1">Multi-pass membrane protein</topology>
    </subcellularLocation>
</comment>
<dbReference type="SUPFAM" id="SSF51735">
    <property type="entry name" value="NAD(P)-binding Rossmann-fold domains"/>
    <property type="match status" value="1"/>
</dbReference>
<dbReference type="EMBL" id="BAAARJ010000007">
    <property type="protein sequence ID" value="GAA2610325.1"/>
    <property type="molecule type" value="Genomic_DNA"/>
</dbReference>
<evidence type="ECO:0000259" key="3">
    <source>
        <dbReference type="PROSITE" id="PS51201"/>
    </source>
</evidence>
<evidence type="ECO:0000313" key="5">
    <source>
        <dbReference type="Proteomes" id="UP001501447"/>
    </source>
</evidence>
<evidence type="ECO:0000256" key="1">
    <source>
        <dbReference type="ARBA" id="ARBA00004651"/>
    </source>
</evidence>
<sequence>MVRRLRSSKDEDSASEPQRQVLLPRPDVSPILQVVRRLLAAFAVLWITVLLVYLDRGGYVDDVDHHVSFLDCLYYTTVTLSTTGYGDIAPGSDSARLVNTLLITPLRVLFLIILIGTTLEALTDRTRQQWRLSRWRSALRDHTVVVGFGTKGRSATQTLLSTGLGRNQVVVIDSHTHVVKAANAEGFAGVEGDGTRSEVLVRAEVQRAKQIVIAPQRDDTSVLVTLTARQLNPRIKIVAAVREEENAPLLRQSGADAVITSASAAGRLLGLAMLSPYASTVMEDLIQQGTGLDLKERPVTKAEAGHAPRDCADLVVSVVRGHRILPFDDPEAAKLQLTDRVVVIHRASHTTPEPGERRGEFR</sequence>
<dbReference type="Pfam" id="PF07885">
    <property type="entry name" value="Ion_trans_2"/>
    <property type="match status" value="1"/>
</dbReference>
<feature type="domain" description="RCK N-terminal" evidence="3">
    <location>
        <begin position="140"/>
        <end position="259"/>
    </location>
</feature>
<keyword evidence="4" id="KW-0406">Ion transport</keyword>
<dbReference type="GO" id="GO:0034220">
    <property type="term" value="P:monoatomic ion transmembrane transport"/>
    <property type="evidence" value="ECO:0007669"/>
    <property type="project" value="UniProtKB-KW"/>
</dbReference>
<evidence type="ECO:0000256" key="2">
    <source>
        <dbReference type="SAM" id="Phobius"/>
    </source>
</evidence>
<keyword evidence="4" id="KW-0407">Ion channel</keyword>
<dbReference type="InterPro" id="IPR050721">
    <property type="entry name" value="Trk_Ktr_HKT_K-transport"/>
</dbReference>
<gene>
    <name evidence="4" type="ORF">GCM10009863_24880</name>
</gene>
<protein>
    <submittedName>
        <fullName evidence="4">Potassium channel family protein</fullName>
    </submittedName>
</protein>
<dbReference type="PANTHER" id="PTHR43833:SF9">
    <property type="entry name" value="POTASSIUM CHANNEL PROTEIN YUGO-RELATED"/>
    <property type="match status" value="1"/>
</dbReference>
<dbReference type="Gene3D" id="3.40.50.720">
    <property type="entry name" value="NAD(P)-binding Rossmann-like Domain"/>
    <property type="match status" value="1"/>
</dbReference>
<dbReference type="InterPro" id="IPR013099">
    <property type="entry name" value="K_chnl_dom"/>
</dbReference>
<feature type="transmembrane region" description="Helical" evidence="2">
    <location>
        <begin position="102"/>
        <end position="122"/>
    </location>
</feature>
<dbReference type="Pfam" id="PF02254">
    <property type="entry name" value="TrkA_N"/>
    <property type="match status" value="1"/>
</dbReference>
<evidence type="ECO:0000313" key="4">
    <source>
        <dbReference type="EMBL" id="GAA2610325.1"/>
    </source>
</evidence>
<keyword evidence="2" id="KW-0812">Transmembrane</keyword>
<dbReference type="InterPro" id="IPR036291">
    <property type="entry name" value="NAD(P)-bd_dom_sf"/>
</dbReference>
<organism evidence="4 5">
    <name type="scientific">Streptomyces axinellae</name>
    <dbReference type="NCBI Taxonomy" id="552788"/>
    <lineage>
        <taxon>Bacteria</taxon>
        <taxon>Bacillati</taxon>
        <taxon>Actinomycetota</taxon>
        <taxon>Actinomycetes</taxon>
        <taxon>Kitasatosporales</taxon>
        <taxon>Streptomycetaceae</taxon>
        <taxon>Streptomyces</taxon>
    </lineage>
</organism>
<reference evidence="5" key="1">
    <citation type="journal article" date="2019" name="Int. J. Syst. Evol. Microbiol.">
        <title>The Global Catalogue of Microorganisms (GCM) 10K type strain sequencing project: providing services to taxonomists for standard genome sequencing and annotation.</title>
        <authorList>
            <consortium name="The Broad Institute Genomics Platform"/>
            <consortium name="The Broad Institute Genome Sequencing Center for Infectious Disease"/>
            <person name="Wu L."/>
            <person name="Ma J."/>
        </authorList>
    </citation>
    <scope>NUCLEOTIDE SEQUENCE [LARGE SCALE GENOMIC DNA]</scope>
    <source>
        <strain evidence="5">JCM 16373</strain>
    </source>
</reference>
<keyword evidence="2" id="KW-0472">Membrane</keyword>
<dbReference type="Proteomes" id="UP001501447">
    <property type="component" value="Unassembled WGS sequence"/>
</dbReference>
<proteinExistence type="predicted"/>
<feature type="transmembrane region" description="Helical" evidence="2">
    <location>
        <begin position="34"/>
        <end position="54"/>
    </location>
</feature>
<dbReference type="InterPro" id="IPR003148">
    <property type="entry name" value="RCK_N"/>
</dbReference>
<keyword evidence="4" id="KW-0813">Transport</keyword>
<keyword evidence="2" id="KW-1133">Transmembrane helix</keyword>